<dbReference type="Proteomes" id="UP000789405">
    <property type="component" value="Unassembled WGS sequence"/>
</dbReference>
<dbReference type="PANTHER" id="PTHR44329">
    <property type="entry name" value="SERINE/THREONINE-PROTEIN KINASE TNNI3K-RELATED"/>
    <property type="match status" value="1"/>
</dbReference>
<keyword evidence="1" id="KW-0547">Nucleotide-binding</keyword>
<dbReference type="InterPro" id="IPR059179">
    <property type="entry name" value="MLKL-like_MCAfunc"/>
</dbReference>
<dbReference type="InterPro" id="IPR001245">
    <property type="entry name" value="Ser-Thr/Tyr_kinase_cat_dom"/>
</dbReference>
<dbReference type="Gene3D" id="1.25.40.10">
    <property type="entry name" value="Tetratricopeptide repeat domain"/>
    <property type="match status" value="1"/>
</dbReference>
<comment type="caution">
    <text evidence="4">The sequence shown here is derived from an EMBL/GenBank/DDBJ whole genome shotgun (WGS) entry which is preliminary data.</text>
</comment>
<gene>
    <name evidence="4" type="ORF">DERYTH_LOCUS9716</name>
</gene>
<evidence type="ECO:0000313" key="5">
    <source>
        <dbReference type="Proteomes" id="UP000789405"/>
    </source>
</evidence>
<protein>
    <submittedName>
        <fullName evidence="4">8763_t:CDS:1</fullName>
    </submittedName>
</protein>
<dbReference type="InterPro" id="IPR000719">
    <property type="entry name" value="Prot_kinase_dom"/>
</dbReference>
<dbReference type="GO" id="GO:0007166">
    <property type="term" value="P:cell surface receptor signaling pathway"/>
    <property type="evidence" value="ECO:0007669"/>
    <property type="project" value="InterPro"/>
</dbReference>
<keyword evidence="5" id="KW-1185">Reference proteome</keyword>
<proteinExistence type="predicted"/>
<dbReference type="Pfam" id="PF07714">
    <property type="entry name" value="PK_Tyr_Ser-Thr"/>
    <property type="match status" value="1"/>
</dbReference>
<evidence type="ECO:0000256" key="1">
    <source>
        <dbReference type="ARBA" id="ARBA00022741"/>
    </source>
</evidence>
<dbReference type="Gene3D" id="1.20.930.20">
    <property type="entry name" value="Adaptor protein Cbl, N-terminal domain"/>
    <property type="match status" value="1"/>
</dbReference>
<dbReference type="InterPro" id="IPR006597">
    <property type="entry name" value="Sel1-like"/>
</dbReference>
<evidence type="ECO:0000313" key="4">
    <source>
        <dbReference type="EMBL" id="CAG8642131.1"/>
    </source>
</evidence>
<dbReference type="CDD" id="cd21037">
    <property type="entry name" value="MLKL_NTD"/>
    <property type="match status" value="1"/>
</dbReference>
<dbReference type="Gene3D" id="1.10.510.10">
    <property type="entry name" value="Transferase(Phosphotransferase) domain 1"/>
    <property type="match status" value="1"/>
</dbReference>
<name>A0A9N9DNX3_9GLOM</name>
<dbReference type="GO" id="GO:0004674">
    <property type="term" value="F:protein serine/threonine kinase activity"/>
    <property type="evidence" value="ECO:0007669"/>
    <property type="project" value="TreeGrafter"/>
</dbReference>
<accession>A0A9N9DNX3</accession>
<feature type="domain" description="Protein kinase" evidence="3">
    <location>
        <begin position="165"/>
        <end position="457"/>
    </location>
</feature>
<keyword evidence="2" id="KW-0067">ATP-binding</keyword>
<dbReference type="EMBL" id="CAJVPY010005396">
    <property type="protein sequence ID" value="CAG8642131.1"/>
    <property type="molecule type" value="Genomic_DNA"/>
</dbReference>
<dbReference type="OrthoDB" id="2394545at2759"/>
<reference evidence="4" key="1">
    <citation type="submission" date="2021-06" db="EMBL/GenBank/DDBJ databases">
        <authorList>
            <person name="Kallberg Y."/>
            <person name="Tangrot J."/>
            <person name="Rosling A."/>
        </authorList>
    </citation>
    <scope>NUCLEOTIDE SEQUENCE</scope>
    <source>
        <strain evidence="4">MA453B</strain>
    </source>
</reference>
<dbReference type="GO" id="GO:0005524">
    <property type="term" value="F:ATP binding"/>
    <property type="evidence" value="ECO:0007669"/>
    <property type="project" value="UniProtKB-KW"/>
</dbReference>
<dbReference type="PANTHER" id="PTHR44329:SF298">
    <property type="entry name" value="MIXED LINEAGE KINASE DOMAIN-LIKE PROTEIN"/>
    <property type="match status" value="1"/>
</dbReference>
<evidence type="ECO:0000256" key="2">
    <source>
        <dbReference type="ARBA" id="ARBA00022840"/>
    </source>
</evidence>
<dbReference type="InterPro" id="IPR011990">
    <property type="entry name" value="TPR-like_helical_dom_sf"/>
</dbReference>
<dbReference type="PROSITE" id="PS00109">
    <property type="entry name" value="PROTEIN_KINASE_TYR"/>
    <property type="match status" value="1"/>
</dbReference>
<dbReference type="InterPro" id="IPR011009">
    <property type="entry name" value="Kinase-like_dom_sf"/>
</dbReference>
<evidence type="ECO:0000259" key="3">
    <source>
        <dbReference type="PROSITE" id="PS50011"/>
    </source>
</evidence>
<dbReference type="InterPro" id="IPR051681">
    <property type="entry name" value="Ser/Thr_Kinases-Pseudokinases"/>
</dbReference>
<dbReference type="AlphaFoldDB" id="A0A9N9DNX3"/>
<dbReference type="SMART" id="SM00671">
    <property type="entry name" value="SEL1"/>
    <property type="match status" value="2"/>
</dbReference>
<dbReference type="PROSITE" id="PS50011">
    <property type="entry name" value="PROTEIN_KINASE_DOM"/>
    <property type="match status" value="1"/>
</dbReference>
<sequence length="625" mass="72890">MSEDSDSTAVYTDLAPIINDGIEIVETIVTANQFIPLLREISEFASRLLELYQNAKYNRRICGVLMVRIQSALAIEEFIKKIQNINNFRLFFQSNSIKQEFEELTNDFDGYMRSLNFTMIIDMKQQSKRDLDSINKDTNDVKEIKSNDSELLQKINISVQNIENFTRIRNAFESRDKQVLIREEISANACLNLDDFTVNEETPIRGKVRKWHYKPFGEYEVALKELELNKQKPERLDLQIGILKTINESRDIIQYLGLVTMNSKQYLVTEWAEYGTLREYYEKKNPDITVRSRLAMEIARGLNYLEAYKIYHHDVRSENILIDYLERAKITNFELSRVFSEAVSKSIDVSMDNVRYMAPEKIKDRKNVRYNSKCEVFSFGMLLWELAEQKVPFADTGLTILAISQLIVDNTMNLKFSSKDVPERWKDLVYDATCFRPRDRPEMKEVLRKIRKINESINTTTTDESKSSGDLSLEEAIEQTKLKSGSKDRAWKSIVKYSELNDLTAKYWKGHYLYHKVINFQYSDEERTKLAVKSFKEAADGANLKEAQYMYASCIYKEDPITAIEYYEKAAEQSHTAAMHNLGLLYYYGKKIDVDQEKGIYWFRRAADGDLEASINFCKKNGITL</sequence>
<dbReference type="SUPFAM" id="SSF56112">
    <property type="entry name" value="Protein kinase-like (PK-like)"/>
    <property type="match status" value="1"/>
</dbReference>
<organism evidence="4 5">
    <name type="scientific">Dentiscutata erythropus</name>
    <dbReference type="NCBI Taxonomy" id="1348616"/>
    <lineage>
        <taxon>Eukaryota</taxon>
        <taxon>Fungi</taxon>
        <taxon>Fungi incertae sedis</taxon>
        <taxon>Mucoromycota</taxon>
        <taxon>Glomeromycotina</taxon>
        <taxon>Glomeromycetes</taxon>
        <taxon>Diversisporales</taxon>
        <taxon>Gigasporaceae</taxon>
        <taxon>Dentiscutata</taxon>
    </lineage>
</organism>
<dbReference type="InterPro" id="IPR036537">
    <property type="entry name" value="Adaptor_Cbl_N_dom_sf"/>
</dbReference>
<dbReference type="Pfam" id="PF08238">
    <property type="entry name" value="Sel1"/>
    <property type="match status" value="2"/>
</dbReference>
<dbReference type="SUPFAM" id="SSF81901">
    <property type="entry name" value="HCP-like"/>
    <property type="match status" value="1"/>
</dbReference>
<dbReference type="InterPro" id="IPR008266">
    <property type="entry name" value="Tyr_kinase_AS"/>
</dbReference>